<comment type="caution">
    <text evidence="2">The sequence shown here is derived from an EMBL/GenBank/DDBJ whole genome shotgun (WGS) entry which is preliminary data.</text>
</comment>
<evidence type="ECO:0000313" key="2">
    <source>
        <dbReference type="EMBL" id="HIZ89637.1"/>
    </source>
</evidence>
<feature type="signal peptide" evidence="1">
    <location>
        <begin position="1"/>
        <end position="18"/>
    </location>
</feature>
<dbReference type="AlphaFoldDB" id="A0A9D2GTD0"/>
<reference evidence="2" key="2">
    <citation type="submission" date="2021-04" db="EMBL/GenBank/DDBJ databases">
        <authorList>
            <person name="Gilroy R."/>
        </authorList>
    </citation>
    <scope>NUCLEOTIDE SEQUENCE</scope>
    <source>
        <strain evidence="2">ChiW4-1371</strain>
    </source>
</reference>
<organism evidence="2 3">
    <name type="scientific">Candidatus Mucispirillum faecigallinarum</name>
    <dbReference type="NCBI Taxonomy" id="2838699"/>
    <lineage>
        <taxon>Bacteria</taxon>
        <taxon>Pseudomonadati</taxon>
        <taxon>Deferribacterota</taxon>
        <taxon>Deferribacteres</taxon>
        <taxon>Deferribacterales</taxon>
        <taxon>Mucispirillaceae</taxon>
        <taxon>Mucispirillum</taxon>
    </lineage>
</organism>
<sequence length="550" mass="64750">MKKILMLFFLIIPVNIYAENTSLDTAVYEVMRIGFMLPPADLKWNDTSANSNYTDIKAKVRKQLQDALILNKKYPDIPNNQKNNLLFRQKHLTLELEDNINNNKLNPIEIKLYRLFLNISLLSVNEYNNKISNIADFNESDFYIALRSRILISYILYNINYMPEEQKIILEYTKMYLEKYKPYLQNDFKFKIVKYDYYTAYKNALDNLTKAVNERYNLTETINLNNIKDSKGSALKGLWSSIEFDKAGNPLITTYYSLLFGGYTGYHYYNFSAYQNFIETFYISNNKRINLILYPKSAYVKNDIIYASLSDDPINYKLPLDKPLYIQARFKDKSLIEFTDSYYDGVALYVDNINKYITDYSLTLVKDSKISMDNLKANFKNFIYKYDKKADVLYAGKFIINNKPFHILISYHNYASGYNGINNKWKNMVITFWEDMVNYALLKDYTYLDNGGIFEKCSSQNNMVLCSILYNDTKNLFGKNEYTYILDNNSFYLYSYKNTTGINDKGVSCTYYLYNNKEKISMDKLSLNFYKNLRDKVYSSKKCGKIIGIE</sequence>
<protein>
    <submittedName>
        <fullName evidence="2">Uncharacterized protein</fullName>
    </submittedName>
</protein>
<dbReference type="EMBL" id="DXAQ01000105">
    <property type="protein sequence ID" value="HIZ89637.1"/>
    <property type="molecule type" value="Genomic_DNA"/>
</dbReference>
<evidence type="ECO:0000256" key="1">
    <source>
        <dbReference type="SAM" id="SignalP"/>
    </source>
</evidence>
<evidence type="ECO:0000313" key="3">
    <source>
        <dbReference type="Proteomes" id="UP000824176"/>
    </source>
</evidence>
<proteinExistence type="predicted"/>
<accession>A0A9D2GTD0</accession>
<dbReference type="Proteomes" id="UP000824176">
    <property type="component" value="Unassembled WGS sequence"/>
</dbReference>
<feature type="chain" id="PRO_5039300683" evidence="1">
    <location>
        <begin position="19"/>
        <end position="550"/>
    </location>
</feature>
<name>A0A9D2GTD0_9BACT</name>
<reference evidence="2" key="1">
    <citation type="journal article" date="2021" name="PeerJ">
        <title>Extensive microbial diversity within the chicken gut microbiome revealed by metagenomics and culture.</title>
        <authorList>
            <person name="Gilroy R."/>
            <person name="Ravi A."/>
            <person name="Getino M."/>
            <person name="Pursley I."/>
            <person name="Horton D.L."/>
            <person name="Alikhan N.F."/>
            <person name="Baker D."/>
            <person name="Gharbi K."/>
            <person name="Hall N."/>
            <person name="Watson M."/>
            <person name="Adriaenssens E.M."/>
            <person name="Foster-Nyarko E."/>
            <person name="Jarju S."/>
            <person name="Secka A."/>
            <person name="Antonio M."/>
            <person name="Oren A."/>
            <person name="Chaudhuri R.R."/>
            <person name="La Ragione R."/>
            <person name="Hildebrand F."/>
            <person name="Pallen M.J."/>
        </authorList>
    </citation>
    <scope>NUCLEOTIDE SEQUENCE</scope>
    <source>
        <strain evidence="2">ChiW4-1371</strain>
    </source>
</reference>
<gene>
    <name evidence="2" type="ORF">H9804_06805</name>
</gene>
<keyword evidence="1" id="KW-0732">Signal</keyword>